<dbReference type="GO" id="GO:0005737">
    <property type="term" value="C:cytoplasm"/>
    <property type="evidence" value="ECO:0007669"/>
    <property type="project" value="UniProtKB-ARBA"/>
</dbReference>
<organism evidence="2 3">
    <name type="scientific">Daphnia pulex</name>
    <name type="common">Water flea</name>
    <dbReference type="NCBI Taxonomy" id="6669"/>
    <lineage>
        <taxon>Eukaryota</taxon>
        <taxon>Metazoa</taxon>
        <taxon>Ecdysozoa</taxon>
        <taxon>Arthropoda</taxon>
        <taxon>Crustacea</taxon>
        <taxon>Branchiopoda</taxon>
        <taxon>Diplostraca</taxon>
        <taxon>Cladocera</taxon>
        <taxon>Anomopoda</taxon>
        <taxon>Daphniidae</taxon>
        <taxon>Daphnia</taxon>
    </lineage>
</organism>
<dbReference type="InParanoid" id="E9FZL0"/>
<evidence type="ECO:0000313" key="2">
    <source>
        <dbReference type="EMBL" id="EFX87075.1"/>
    </source>
</evidence>
<evidence type="ECO:0000313" key="3">
    <source>
        <dbReference type="Proteomes" id="UP000000305"/>
    </source>
</evidence>
<dbReference type="Gene3D" id="2.40.50.90">
    <property type="match status" value="1"/>
</dbReference>
<dbReference type="AlphaFoldDB" id="E9FZL0"/>
<reference evidence="2 3" key="1">
    <citation type="journal article" date="2011" name="Science">
        <title>The ecoresponsive genome of Daphnia pulex.</title>
        <authorList>
            <person name="Colbourne J.K."/>
            <person name="Pfrender M.E."/>
            <person name="Gilbert D."/>
            <person name="Thomas W.K."/>
            <person name="Tucker A."/>
            <person name="Oakley T.H."/>
            <person name="Tokishita S."/>
            <person name="Aerts A."/>
            <person name="Arnold G.J."/>
            <person name="Basu M.K."/>
            <person name="Bauer D.J."/>
            <person name="Caceres C.E."/>
            <person name="Carmel L."/>
            <person name="Casola C."/>
            <person name="Choi J.H."/>
            <person name="Detter J.C."/>
            <person name="Dong Q."/>
            <person name="Dusheyko S."/>
            <person name="Eads B.D."/>
            <person name="Frohlich T."/>
            <person name="Geiler-Samerotte K.A."/>
            <person name="Gerlach D."/>
            <person name="Hatcher P."/>
            <person name="Jogdeo S."/>
            <person name="Krijgsveld J."/>
            <person name="Kriventseva E.V."/>
            <person name="Kultz D."/>
            <person name="Laforsch C."/>
            <person name="Lindquist E."/>
            <person name="Lopez J."/>
            <person name="Manak J.R."/>
            <person name="Muller J."/>
            <person name="Pangilinan J."/>
            <person name="Patwardhan R.P."/>
            <person name="Pitluck S."/>
            <person name="Pritham E.J."/>
            <person name="Rechtsteiner A."/>
            <person name="Rho M."/>
            <person name="Rogozin I.B."/>
            <person name="Sakarya O."/>
            <person name="Salamov A."/>
            <person name="Schaack S."/>
            <person name="Shapiro H."/>
            <person name="Shiga Y."/>
            <person name="Skalitzky C."/>
            <person name="Smith Z."/>
            <person name="Souvorov A."/>
            <person name="Sung W."/>
            <person name="Tang Z."/>
            <person name="Tsuchiya D."/>
            <person name="Tu H."/>
            <person name="Vos H."/>
            <person name="Wang M."/>
            <person name="Wolf Y.I."/>
            <person name="Yamagata H."/>
            <person name="Yamada T."/>
            <person name="Ye Y."/>
            <person name="Shaw J.R."/>
            <person name="Andrews J."/>
            <person name="Crease T.J."/>
            <person name="Tang H."/>
            <person name="Lucas S.M."/>
            <person name="Robertson H.M."/>
            <person name="Bork P."/>
            <person name="Koonin E.V."/>
            <person name="Zdobnov E.M."/>
            <person name="Grigoriev I.V."/>
            <person name="Lynch M."/>
            <person name="Boore J.L."/>
        </authorList>
    </citation>
    <scope>NUCLEOTIDE SEQUENCE [LARGE SCALE GENOMIC DNA]</scope>
</reference>
<feature type="domain" description="Tudor" evidence="1">
    <location>
        <begin position="317"/>
        <end position="419"/>
    </location>
</feature>
<proteinExistence type="predicted"/>
<dbReference type="OrthoDB" id="9995375at2759"/>
<evidence type="ECO:0000259" key="1">
    <source>
        <dbReference type="Pfam" id="PF00567"/>
    </source>
</evidence>
<dbReference type="CDD" id="cd20379">
    <property type="entry name" value="Tudor_dTUD-like"/>
    <property type="match status" value="2"/>
</dbReference>
<dbReference type="KEGG" id="dpx:DAPPUDRAFT_235975"/>
<dbReference type="InterPro" id="IPR050621">
    <property type="entry name" value="Tudor_domain_containing"/>
</dbReference>
<dbReference type="InterPro" id="IPR002999">
    <property type="entry name" value="Tudor"/>
</dbReference>
<sequence>MQNKLETRSPPLNVNELDNKQICCVLINKEWHRARVPESKLSPLGTLQVFCVDSGKTYSLPLSFVRTVMDLAGIEADHIRQWPPLATKFILADLVGPRGPGSGSQWSIPAMFFLKTHLENRTWKAVPLGIYAGHQGVRLFDSENKLFVASMIKVELGVPSQTYQDALTMSKVLNEQPTNIKPVLEPLLEPELDMTPASPTPTKTASNFEYFIRSSPVKHKIPLIPDDSTVSSDSLANLLAGMNTSSSDFCSAPNAVGSVNLLASTKTPQAPFSTPQANPTTITEIPDVDLAAQEILFVIFSGEPGSFFGKLGRIPIKDQDEMATELLNVYSSLLNAPLLYVDGKSRLGHHGVLQWNEDQNYHRFRRVLIISELPDGLVEIYFIDYGNSLWIPRLKILAPLDCLNHFRQPPHGIHCKMDGNFSFTASEWKSLVLDKWVEVNVGECKEGGYTVTFTDNSINKKVADVVRAKATPASITTGKGELYFLSR</sequence>
<gene>
    <name evidence="2" type="ORF">DAPPUDRAFT_235975</name>
</gene>
<dbReference type="Proteomes" id="UP000000305">
    <property type="component" value="Unassembled WGS sequence"/>
</dbReference>
<dbReference type="PANTHER" id="PTHR22948">
    <property type="entry name" value="TUDOR DOMAIN CONTAINING PROTEIN"/>
    <property type="match status" value="1"/>
</dbReference>
<keyword evidence="3" id="KW-1185">Reference proteome</keyword>
<dbReference type="HOGENOM" id="CLU_560506_0_0_1"/>
<dbReference type="Gene3D" id="2.30.30.140">
    <property type="match status" value="2"/>
</dbReference>
<protein>
    <recommendedName>
        <fullName evidence="1">Tudor domain-containing protein</fullName>
    </recommendedName>
</protein>
<accession>E9FZL0</accession>
<dbReference type="PANTHER" id="PTHR22948:SF72">
    <property type="entry name" value="TUDOR DOMAIN-CONTAINING PROTEIN"/>
    <property type="match status" value="1"/>
</dbReference>
<dbReference type="Pfam" id="PF00567">
    <property type="entry name" value="TUDOR"/>
    <property type="match status" value="1"/>
</dbReference>
<dbReference type="InterPro" id="IPR035437">
    <property type="entry name" value="SNase_OB-fold_sf"/>
</dbReference>
<dbReference type="PhylomeDB" id="E9FZL0"/>
<name>E9FZL0_DAPPU</name>
<dbReference type="EMBL" id="GL732528">
    <property type="protein sequence ID" value="EFX87075.1"/>
    <property type="molecule type" value="Genomic_DNA"/>
</dbReference>
<dbReference type="SUPFAM" id="SSF63748">
    <property type="entry name" value="Tudor/PWWP/MBT"/>
    <property type="match status" value="2"/>
</dbReference>